<evidence type="ECO:0000313" key="7">
    <source>
        <dbReference type="Proteomes" id="UP000063234"/>
    </source>
</evidence>
<dbReference type="SMART" id="SM00858">
    <property type="entry name" value="SAF"/>
    <property type="match status" value="1"/>
</dbReference>
<dbReference type="GO" id="GO:0044780">
    <property type="term" value="P:bacterial-type flagellum assembly"/>
    <property type="evidence" value="ECO:0007669"/>
    <property type="project" value="InterPro"/>
</dbReference>
<evidence type="ECO:0000313" key="6">
    <source>
        <dbReference type="EMBL" id="BAT71403.1"/>
    </source>
</evidence>
<dbReference type="Proteomes" id="UP000063234">
    <property type="component" value="Chromosome"/>
</dbReference>
<name>A0A0S3QSU9_THET7</name>
<comment type="function">
    <text evidence="4">Involved in the assembly process of the P-ring formation. It may associate with FlgF on the rod constituting a structure essential for the P-ring assembly or may act as a modulator protein for the P-ring assembly.</text>
</comment>
<comment type="subcellular location">
    <subcellularLocation>
        <location evidence="1 4">Periplasm</location>
    </subcellularLocation>
</comment>
<dbReference type="KEGG" id="ttk:TST_0597"/>
<dbReference type="AlphaFoldDB" id="A0A0S3QSU9"/>
<keyword evidence="2" id="KW-0732">Signal</keyword>
<comment type="similarity">
    <text evidence="4">Belongs to the FlgA family.</text>
</comment>
<dbReference type="PANTHER" id="PTHR36307:SF1">
    <property type="entry name" value="FLAGELLA BASAL BODY P-RING FORMATION PROTEIN FLGA"/>
    <property type="match status" value="1"/>
</dbReference>
<dbReference type="InterPro" id="IPR039246">
    <property type="entry name" value="Flagellar_FlgA"/>
</dbReference>
<organism evidence="6 7">
    <name type="scientific">Thermosulfidibacter takaii (strain DSM 17441 / JCM 13301 / NBRC 103674 / ABI70S6)</name>
    <dbReference type="NCBI Taxonomy" id="1298851"/>
    <lineage>
        <taxon>Bacteria</taxon>
        <taxon>Pseudomonadati</taxon>
        <taxon>Thermosulfidibacterota</taxon>
        <taxon>Thermosulfidibacteria</taxon>
        <taxon>Thermosulfidibacterales</taxon>
        <taxon>Thermosulfidibacteraceae</taxon>
    </lineage>
</organism>
<gene>
    <name evidence="6" type="primary">flgA</name>
    <name evidence="6" type="ORF">TST_0597</name>
</gene>
<keyword evidence="3 4" id="KW-0574">Periplasm</keyword>
<dbReference type="PANTHER" id="PTHR36307">
    <property type="entry name" value="FLAGELLA BASAL BODY P-RING FORMATION PROTEIN FLGA"/>
    <property type="match status" value="1"/>
</dbReference>
<proteinExistence type="inferred from homology"/>
<dbReference type="Pfam" id="PF13144">
    <property type="entry name" value="ChapFlgA"/>
    <property type="match status" value="1"/>
</dbReference>
<evidence type="ECO:0000256" key="3">
    <source>
        <dbReference type="ARBA" id="ARBA00022764"/>
    </source>
</evidence>
<evidence type="ECO:0000256" key="2">
    <source>
        <dbReference type="ARBA" id="ARBA00022729"/>
    </source>
</evidence>
<accession>A0A0S3QSU9</accession>
<sequence>MRFVAFILAILLPVVAWASFNQMATQLLSQRANLPIKIVSIEASTKHFNKDLPCKIVSSRMDFNAGRAWFLVEQKGVYTWVRVTFLVQKAVAVAKTLILRGQKITADKVENVLQWLSPRDARRSLAYSDVINKVAVRNIEAGTVLKTGMLKRPIAVKRGELVKFLLISGGVRIEGVARAMKNAFLGDIVELKNLSSGKIFTGEVVSEGRVVVR</sequence>
<keyword evidence="4" id="KW-1005">Bacterial flagellum biogenesis</keyword>
<evidence type="ECO:0000256" key="1">
    <source>
        <dbReference type="ARBA" id="ARBA00004418"/>
    </source>
</evidence>
<dbReference type="STRING" id="1298851.TST_0597"/>
<dbReference type="InterPro" id="IPR017585">
    <property type="entry name" value="SAF_FlgA"/>
</dbReference>
<dbReference type="OrthoDB" id="5322827at2"/>
<dbReference type="Gene3D" id="3.90.1210.10">
    <property type="entry name" value="Antifreeze-like/N-acetylneuraminic acid synthase C-terminal domain"/>
    <property type="match status" value="1"/>
</dbReference>
<dbReference type="NCBIfam" id="TIGR03170">
    <property type="entry name" value="flgA_cterm"/>
    <property type="match status" value="1"/>
</dbReference>
<dbReference type="EMBL" id="AP013035">
    <property type="protein sequence ID" value="BAT71403.1"/>
    <property type="molecule type" value="Genomic_DNA"/>
</dbReference>
<dbReference type="CDD" id="cd11614">
    <property type="entry name" value="SAF_CpaB_FlgA_like"/>
    <property type="match status" value="1"/>
</dbReference>
<reference evidence="7" key="1">
    <citation type="journal article" date="2018" name="Science">
        <title>A primordial and reversible TCA cycle in a facultatively chemolithoautotrophic thermophile.</title>
        <authorList>
            <person name="Nunoura T."/>
            <person name="Chikaraishi Y."/>
            <person name="Izaki R."/>
            <person name="Suwa T."/>
            <person name="Sato T."/>
            <person name="Harada T."/>
            <person name="Mori K."/>
            <person name="Kato Y."/>
            <person name="Miyazaki M."/>
            <person name="Shimamura S."/>
            <person name="Yanagawa K."/>
            <person name="Shuto A."/>
            <person name="Ohkouchi N."/>
            <person name="Fujita N."/>
            <person name="Takaki Y."/>
            <person name="Atomi H."/>
            <person name="Takai K."/>
        </authorList>
    </citation>
    <scope>NUCLEOTIDE SEQUENCE [LARGE SCALE GENOMIC DNA]</scope>
    <source>
        <strain evidence="7">DSM 17441 / JCM 13301 / NBRC 103674 / ABI70S6</strain>
    </source>
</reference>
<feature type="domain" description="SAF" evidence="5">
    <location>
        <begin position="89"/>
        <end position="151"/>
    </location>
</feature>
<dbReference type="Gene3D" id="2.30.30.760">
    <property type="match status" value="1"/>
</dbReference>
<evidence type="ECO:0000259" key="5">
    <source>
        <dbReference type="SMART" id="SM00858"/>
    </source>
</evidence>
<protein>
    <recommendedName>
        <fullName evidence="4">Flagella basal body P-ring formation protein FlgA</fullName>
    </recommendedName>
</protein>
<dbReference type="InterPro" id="IPR013974">
    <property type="entry name" value="SAF"/>
</dbReference>
<dbReference type="GO" id="GO:0042597">
    <property type="term" value="C:periplasmic space"/>
    <property type="evidence" value="ECO:0007669"/>
    <property type="project" value="UniProtKB-SubCell"/>
</dbReference>
<keyword evidence="7" id="KW-1185">Reference proteome</keyword>
<evidence type="ECO:0000256" key="4">
    <source>
        <dbReference type="RuleBase" id="RU362063"/>
    </source>
</evidence>